<sequence>MSANGIAQLPTREARQKAKLDLAATKRAARSGNRDTAVTADDRHVYDLTELPTQYSGNNITDNPNSTGLIQGRPWIEQAYTIPSGMDRNEPYIHSGSYLTAAAASIPNYSLQGTKYTPASVATVTNQTAGLYRRKYVGNFNASNGSTTFNMAFFSTPTNGPISEAAYEIDEYVSFGNRGDLPYESGYSFEWKGYLQVPITGDYNTYISCDDNVVMWIGDNALPANITSTNYHQFSGYTGGYNTNPNSIALTTAVWYPVRLWFTEYGGAEKFQLYMSTGSNKYNGNDLTWAHNSATKGY</sequence>
<protein>
    <submittedName>
        <fullName evidence="2">GLEYA adhesin domain containing protein</fullName>
    </submittedName>
</protein>
<evidence type="ECO:0000259" key="1">
    <source>
        <dbReference type="PROSITE" id="PS51820"/>
    </source>
</evidence>
<evidence type="ECO:0000313" key="2">
    <source>
        <dbReference type="EMBL" id="CAB4129198.1"/>
    </source>
</evidence>
<dbReference type="PROSITE" id="PS51820">
    <property type="entry name" value="PA14"/>
    <property type="match status" value="1"/>
</dbReference>
<dbReference type="InterPro" id="IPR018871">
    <property type="entry name" value="GLEYA_adhesin_domain"/>
</dbReference>
<name>A0A6J5L3D0_9CAUD</name>
<dbReference type="InterPro" id="IPR037524">
    <property type="entry name" value="PA14/GLEYA"/>
</dbReference>
<dbReference type="Gene3D" id="3.90.182.10">
    <property type="entry name" value="Toxin - Anthrax Protective Antigen,domain 1"/>
    <property type="match status" value="1"/>
</dbReference>
<dbReference type="EMBL" id="LR796233">
    <property type="protein sequence ID" value="CAB4129198.1"/>
    <property type="molecule type" value="Genomic_DNA"/>
</dbReference>
<gene>
    <name evidence="2" type="ORF">UFOVP112_296</name>
</gene>
<organism evidence="2">
    <name type="scientific">uncultured Caudovirales phage</name>
    <dbReference type="NCBI Taxonomy" id="2100421"/>
    <lineage>
        <taxon>Viruses</taxon>
        <taxon>Duplodnaviria</taxon>
        <taxon>Heunggongvirae</taxon>
        <taxon>Uroviricota</taxon>
        <taxon>Caudoviricetes</taxon>
        <taxon>Peduoviridae</taxon>
        <taxon>Maltschvirus</taxon>
        <taxon>Maltschvirus maltsch</taxon>
    </lineage>
</organism>
<accession>A0A6J5L3D0</accession>
<feature type="domain" description="PA14" evidence="1">
    <location>
        <begin position="144"/>
        <end position="289"/>
    </location>
</feature>
<dbReference type="SUPFAM" id="SSF56988">
    <property type="entry name" value="Anthrax protective antigen"/>
    <property type="match status" value="1"/>
</dbReference>
<reference evidence="2" key="1">
    <citation type="submission" date="2020-04" db="EMBL/GenBank/DDBJ databases">
        <authorList>
            <person name="Chiriac C."/>
            <person name="Salcher M."/>
            <person name="Ghai R."/>
            <person name="Kavagutti S V."/>
        </authorList>
    </citation>
    <scope>NUCLEOTIDE SEQUENCE</scope>
</reference>
<proteinExistence type="predicted"/>
<dbReference type="Pfam" id="PF10528">
    <property type="entry name" value="GLEYA"/>
    <property type="match status" value="1"/>
</dbReference>